<dbReference type="Pfam" id="PF03101">
    <property type="entry name" value="FAR1"/>
    <property type="match status" value="1"/>
</dbReference>
<dbReference type="EMBL" id="CM003536">
    <property type="protein sequence ID" value="RCV43894.1"/>
    <property type="molecule type" value="Genomic_DNA"/>
</dbReference>
<dbReference type="PANTHER" id="PTHR46328:SF34">
    <property type="entry name" value="PROTEIN FAR1-RELATED SEQUENCE 5-LIKE"/>
    <property type="match status" value="1"/>
</dbReference>
<gene>
    <name evidence="2" type="ORF">SETIT_9G330900v2</name>
</gene>
<proteinExistence type="predicted"/>
<name>A0A368SNG5_SETIT</name>
<reference evidence="2" key="2">
    <citation type="submission" date="2015-07" db="EMBL/GenBank/DDBJ databases">
        <authorList>
            <person name="Noorani M."/>
        </authorList>
    </citation>
    <scope>NUCLEOTIDE SEQUENCE</scope>
    <source>
        <strain evidence="2">Yugu1</strain>
    </source>
</reference>
<accession>A0A368SNG5</accession>
<dbReference type="PANTHER" id="PTHR46328">
    <property type="entry name" value="FAR-RED IMPAIRED RESPONSIVE (FAR1) FAMILY PROTEIN-RELATED"/>
    <property type="match status" value="1"/>
</dbReference>
<evidence type="ECO:0000259" key="1">
    <source>
        <dbReference type="Pfam" id="PF03101"/>
    </source>
</evidence>
<reference evidence="2" key="1">
    <citation type="journal article" date="2012" name="Nat. Biotechnol.">
        <title>Reference genome sequence of the model plant Setaria.</title>
        <authorList>
            <person name="Bennetzen J.L."/>
            <person name="Schmutz J."/>
            <person name="Wang H."/>
            <person name="Percifield R."/>
            <person name="Hawkins J."/>
            <person name="Pontaroli A.C."/>
            <person name="Estep M."/>
            <person name="Feng L."/>
            <person name="Vaughn J.N."/>
            <person name="Grimwood J."/>
            <person name="Jenkins J."/>
            <person name="Barry K."/>
            <person name="Lindquist E."/>
            <person name="Hellsten U."/>
            <person name="Deshpande S."/>
            <person name="Wang X."/>
            <person name="Wu X."/>
            <person name="Mitros T."/>
            <person name="Triplett J."/>
            <person name="Yang X."/>
            <person name="Ye C.Y."/>
            <person name="Mauro-Herrera M."/>
            <person name="Wang L."/>
            <person name="Li P."/>
            <person name="Sharma M."/>
            <person name="Sharma R."/>
            <person name="Ronald P.C."/>
            <person name="Panaud O."/>
            <person name="Kellogg E.A."/>
            <person name="Brutnell T.P."/>
            <person name="Doust A.N."/>
            <person name="Tuskan G.A."/>
            <person name="Rokhsar D."/>
            <person name="Devos K.M."/>
        </authorList>
    </citation>
    <scope>NUCLEOTIDE SEQUENCE [LARGE SCALE GENOMIC DNA]</scope>
    <source>
        <strain evidence="2">Yugu1</strain>
    </source>
</reference>
<protein>
    <recommendedName>
        <fullName evidence="1">FAR1 domain-containing protein</fullName>
    </recommendedName>
</protein>
<dbReference type="STRING" id="4555.A0A368SNG5"/>
<organism evidence="2">
    <name type="scientific">Setaria italica</name>
    <name type="common">Foxtail millet</name>
    <name type="synonym">Panicum italicum</name>
    <dbReference type="NCBI Taxonomy" id="4555"/>
    <lineage>
        <taxon>Eukaryota</taxon>
        <taxon>Viridiplantae</taxon>
        <taxon>Streptophyta</taxon>
        <taxon>Embryophyta</taxon>
        <taxon>Tracheophyta</taxon>
        <taxon>Spermatophyta</taxon>
        <taxon>Magnoliopsida</taxon>
        <taxon>Liliopsida</taxon>
        <taxon>Poales</taxon>
        <taxon>Poaceae</taxon>
        <taxon>PACMAD clade</taxon>
        <taxon>Panicoideae</taxon>
        <taxon>Panicodae</taxon>
        <taxon>Paniceae</taxon>
        <taxon>Cenchrinae</taxon>
        <taxon>Setaria</taxon>
    </lineage>
</organism>
<sequence>MDANQGKSNTPVMGEHREGLIPGLVPYLGMEFKNSDEAWAFWLSYSGQKGFEVRKRYTNKRRDGKITSCRFVCVNEGHRLPDKRDHLTKCPRAETRTDCQVHMNLKLDREKGNLKVSEVVLEHNHALHLPATLHLMAPQRKISDLQAFEIEQQMM</sequence>
<feature type="domain" description="FAR1" evidence="1">
    <location>
        <begin position="41"/>
        <end position="127"/>
    </location>
</feature>
<dbReference type="InterPro" id="IPR004330">
    <property type="entry name" value="FAR1_DNA_bnd_dom"/>
</dbReference>
<evidence type="ECO:0000313" key="2">
    <source>
        <dbReference type="EMBL" id="RCV43894.1"/>
    </source>
</evidence>
<dbReference type="OrthoDB" id="688325at2759"/>
<dbReference type="AlphaFoldDB" id="A0A368SNG5"/>